<keyword evidence="7" id="KW-0479">Metal-binding</keyword>
<evidence type="ECO:0000256" key="9">
    <source>
        <dbReference type="ARBA" id="ARBA00022763"/>
    </source>
</evidence>
<evidence type="ECO:0000256" key="18">
    <source>
        <dbReference type="ARBA" id="ARBA00023306"/>
    </source>
</evidence>
<comment type="subunit">
    <text evidence="20">Component of the MRN complex composed of two heterodimers RAD50 and MRE11 associated with a single NBS1.</text>
</comment>
<feature type="domain" description="Rad50/SbcC-type AAA" evidence="22">
    <location>
        <begin position="7"/>
        <end position="230"/>
    </location>
</feature>
<evidence type="ECO:0000313" key="23">
    <source>
        <dbReference type="EMBL" id="KAI3429820.1"/>
    </source>
</evidence>
<keyword evidence="16" id="KW-0539">Nucleus</keyword>
<evidence type="ECO:0000256" key="4">
    <source>
        <dbReference type="ARBA" id="ARBA00009439"/>
    </source>
</evidence>
<dbReference type="GO" id="GO:0070192">
    <property type="term" value="P:chromosome organization involved in meiotic cell cycle"/>
    <property type="evidence" value="ECO:0007669"/>
    <property type="project" value="TreeGrafter"/>
</dbReference>
<dbReference type="Gene3D" id="3.40.50.300">
    <property type="entry name" value="P-loop containing nucleotide triphosphate hydrolases"/>
    <property type="match status" value="2"/>
</dbReference>
<sequence>MGCNIDKMLIKGIRSFSPDNQNVIEFYKPLTLIVGHNGAGKTTVIECLKMACTGELPPNTRSGQLFIHDPKVAGETEVKAQIKLRFMTATKQPVVIIRSFQLSQKKNTLQFKALDNVLQTMNRETGVKEALSYRCADIDKMVPQLMGVSKAVLENVIFVHQEDSNWPLAEGQVLKKKFDDIFAATKYTKALEALRKLRTEKTQEVRELKLKLDNTRTLRDQAQRLRNEIEQGTERAEQLQGEVDALEAQGQAADDRRAELGRQLASIADFADDLTRTQTQYEMLAKQNAEAYHRLKASYGEDDASVTVEELLEWQAGLEPNLLTNEQELRKKTREVTAAQISVQAANERYTTDVKAQGRLAAEAEAHARNTADLQRFVHQICAQAGADVPANASQAAAVAAFKARLADAAAALQAAKASNRQVDDNLGRGVDQMTTELTALHEAQRMKRDQQQRNSNKATELQAQFGHLIVNTSMLEGAQLAERELEASLNAKQAQLANSKYEAEARECSSKLVELSAKVFALRQERDHLATTAEGASKLRFKMQELGEKESRLETLMMAHRSKLATMLGVTQQDLPPVDQLRGRVEQVVVNRRQESRGYADQLRTVQAQLSEAEGTLAATKRQLDAARQEQGRLGNQLTAGLASASGGTAPAAAAAAEDVPARVQELTRKVEADFTSDQGRIAHLQHFDKMASQFKLHAEQANSCLTCGRKFPSPADRQAFLQKQDRDLAQVPTAVASLQQKMTGVQQQLSQLRQLQPVALRHDSLLHKEIPDLQARVTMLEANRTRNQEEMEDVQGAAAAADAELMDGLKVLEALGPIAELAREIRDRRAEIKRLRGDTSAAAATRTVGDVDTELEDVERSKAALELQRDEAQRRQTRLRDEVAHVRNEYQKAREESLRLTAASEKRASLEAQIKELGALNDQLQTQIDAALRERQPLEDKKAELLREREAKRKEMAAQEGELEGRLRELHTWDTQLAAKQQAVDEYINLGKAEQLVKVNQALEALRQRQEAGEAEIRKLQEELRELESYKAQQNEIKRQVEDMLAYHQGKRREAELAAALDRLNAAQGNVGNKAAIEAEYEQLQAQARRLRTESDKKLGALATIQDRVNACRRELEVAQYADIEEKYRQGVVELTTTGMANSDLEKYHKALEKALLSFHTSKMTDINAIVKELWQKTYRNGDIDYIQIKADQEGAAGRSYNYRVVMHTGQAELDLRGRCSAGQKVLACLIIRLALAETFCLNCGILALDEPTTNLDADNSASLADALRSIMLARRDQENFQLVVITHDEQFARLIGTREHAEFMWRITKDEQQHSLITQEDILE</sequence>
<dbReference type="InterPro" id="IPR027417">
    <property type="entry name" value="P-loop_NTPase"/>
</dbReference>
<evidence type="ECO:0000256" key="19">
    <source>
        <dbReference type="ARBA" id="ARBA00049360"/>
    </source>
</evidence>
<feature type="coiled-coil region" evidence="21">
    <location>
        <begin position="998"/>
        <end position="1042"/>
    </location>
</feature>
<name>A0A9D4YWV3_CHLVU</name>
<dbReference type="GO" id="GO:0016887">
    <property type="term" value="F:ATP hydrolysis activity"/>
    <property type="evidence" value="ECO:0007669"/>
    <property type="project" value="InterPro"/>
</dbReference>
<reference evidence="23" key="1">
    <citation type="journal article" date="2019" name="Plant J.">
        <title>Chlorella vulgaris genome assembly and annotation reveals the molecular basis for metabolic acclimation to high light conditions.</title>
        <authorList>
            <person name="Cecchin M."/>
            <person name="Marcolungo L."/>
            <person name="Rossato M."/>
            <person name="Girolomoni L."/>
            <person name="Cosentino E."/>
            <person name="Cuine S."/>
            <person name="Li-Beisson Y."/>
            <person name="Delledonne M."/>
            <person name="Ballottari M."/>
        </authorList>
    </citation>
    <scope>NUCLEOTIDE SEQUENCE</scope>
    <source>
        <strain evidence="23">211/11P</strain>
    </source>
</reference>
<evidence type="ECO:0000256" key="14">
    <source>
        <dbReference type="ARBA" id="ARBA00023054"/>
    </source>
</evidence>
<dbReference type="GO" id="GO:0005524">
    <property type="term" value="F:ATP binding"/>
    <property type="evidence" value="ECO:0007669"/>
    <property type="project" value="UniProtKB-KW"/>
</dbReference>
<evidence type="ECO:0000313" key="24">
    <source>
        <dbReference type="Proteomes" id="UP001055712"/>
    </source>
</evidence>
<evidence type="ECO:0000256" key="10">
    <source>
        <dbReference type="ARBA" id="ARBA00022801"/>
    </source>
</evidence>
<evidence type="ECO:0000256" key="21">
    <source>
        <dbReference type="SAM" id="Coils"/>
    </source>
</evidence>
<keyword evidence="17" id="KW-0469">Meiosis</keyword>
<dbReference type="GO" id="GO:0051880">
    <property type="term" value="F:G-quadruplex DNA binding"/>
    <property type="evidence" value="ECO:0007669"/>
    <property type="project" value="TreeGrafter"/>
</dbReference>
<dbReference type="GO" id="GO:0000722">
    <property type="term" value="P:telomere maintenance via recombination"/>
    <property type="evidence" value="ECO:0007669"/>
    <property type="project" value="TreeGrafter"/>
</dbReference>
<feature type="coiled-coil region" evidence="21">
    <location>
        <begin position="476"/>
        <end position="519"/>
    </location>
</feature>
<evidence type="ECO:0000256" key="5">
    <source>
        <dbReference type="ARBA" id="ARBA00017893"/>
    </source>
</evidence>
<evidence type="ECO:0000256" key="17">
    <source>
        <dbReference type="ARBA" id="ARBA00023254"/>
    </source>
</evidence>
<accession>A0A9D4YWV3</accession>
<gene>
    <name evidence="23" type="ORF">D9Q98_010133</name>
</gene>
<keyword evidence="13" id="KW-0460">Magnesium</keyword>
<feature type="coiled-coil region" evidence="21">
    <location>
        <begin position="604"/>
        <end position="638"/>
    </location>
</feature>
<dbReference type="GO" id="GO:0043047">
    <property type="term" value="F:single-stranded telomeric DNA binding"/>
    <property type="evidence" value="ECO:0007669"/>
    <property type="project" value="TreeGrafter"/>
</dbReference>
<protein>
    <recommendedName>
        <fullName evidence="5">DNA repair protein RAD50</fullName>
    </recommendedName>
</protein>
<feature type="coiled-coil region" evidence="21">
    <location>
        <begin position="191"/>
        <end position="256"/>
    </location>
</feature>
<dbReference type="FunFam" id="3.40.50.300:FF:000593">
    <property type="entry name" value="DNA repair protein RAD50"/>
    <property type="match status" value="1"/>
</dbReference>
<dbReference type="GO" id="GO:0007004">
    <property type="term" value="P:telomere maintenance via telomerase"/>
    <property type="evidence" value="ECO:0007669"/>
    <property type="project" value="TreeGrafter"/>
</dbReference>
<evidence type="ECO:0000256" key="11">
    <source>
        <dbReference type="ARBA" id="ARBA00022833"/>
    </source>
</evidence>
<dbReference type="Pfam" id="PF13476">
    <property type="entry name" value="AAA_23"/>
    <property type="match status" value="1"/>
</dbReference>
<keyword evidence="6" id="KW-0158">Chromosome</keyword>
<keyword evidence="18" id="KW-0131">Cell cycle</keyword>
<evidence type="ECO:0000256" key="13">
    <source>
        <dbReference type="ARBA" id="ARBA00022842"/>
    </source>
</evidence>
<evidence type="ECO:0000259" key="22">
    <source>
        <dbReference type="Pfam" id="PF13476"/>
    </source>
</evidence>
<feature type="coiled-coil region" evidence="21">
    <location>
        <begin position="820"/>
        <end position="964"/>
    </location>
</feature>
<dbReference type="EMBL" id="SIDB01000008">
    <property type="protein sequence ID" value="KAI3429820.1"/>
    <property type="molecule type" value="Genomic_DNA"/>
</dbReference>
<dbReference type="InterPro" id="IPR004584">
    <property type="entry name" value="Rad50_eukaryotes"/>
</dbReference>
<dbReference type="GO" id="GO:0006302">
    <property type="term" value="P:double-strand break repair"/>
    <property type="evidence" value="ECO:0007669"/>
    <property type="project" value="InterPro"/>
</dbReference>
<evidence type="ECO:0000256" key="15">
    <source>
        <dbReference type="ARBA" id="ARBA00023204"/>
    </source>
</evidence>
<dbReference type="GO" id="GO:0003691">
    <property type="term" value="F:double-stranded telomeric DNA binding"/>
    <property type="evidence" value="ECO:0007669"/>
    <property type="project" value="TreeGrafter"/>
</dbReference>
<evidence type="ECO:0000256" key="20">
    <source>
        <dbReference type="ARBA" id="ARBA00064981"/>
    </source>
</evidence>
<dbReference type="Proteomes" id="UP001055712">
    <property type="component" value="Unassembled WGS sequence"/>
</dbReference>
<keyword evidence="24" id="KW-1185">Reference proteome</keyword>
<evidence type="ECO:0000256" key="8">
    <source>
        <dbReference type="ARBA" id="ARBA00022741"/>
    </source>
</evidence>
<evidence type="ECO:0000256" key="3">
    <source>
        <dbReference type="ARBA" id="ARBA00004286"/>
    </source>
</evidence>
<dbReference type="GO" id="GO:0030870">
    <property type="term" value="C:Mre11 complex"/>
    <property type="evidence" value="ECO:0007669"/>
    <property type="project" value="InterPro"/>
</dbReference>
<comment type="subcellular location">
    <subcellularLocation>
        <location evidence="3">Chromosome</location>
    </subcellularLocation>
    <subcellularLocation>
        <location evidence="2">Nucleus</location>
    </subcellularLocation>
</comment>
<keyword evidence="8" id="KW-0547">Nucleotide-binding</keyword>
<keyword evidence="9" id="KW-0227">DNA damage</keyword>
<comment type="caution">
    <text evidence="23">The sequence shown here is derived from an EMBL/GenBank/DDBJ whole genome shotgun (WGS) entry which is preliminary data.</text>
</comment>
<dbReference type="OrthoDB" id="18797at2759"/>
<comment type="similarity">
    <text evidence="4">Belongs to the SMC family. RAD50 subfamily.</text>
</comment>
<dbReference type="SUPFAM" id="SSF52540">
    <property type="entry name" value="P-loop containing nucleoside triphosphate hydrolases"/>
    <property type="match status" value="2"/>
</dbReference>
<evidence type="ECO:0000256" key="7">
    <source>
        <dbReference type="ARBA" id="ARBA00022723"/>
    </source>
</evidence>
<dbReference type="InterPro" id="IPR038729">
    <property type="entry name" value="Rad50/SbcC_AAA"/>
</dbReference>
<keyword evidence="15" id="KW-0234">DNA repair</keyword>
<keyword evidence="10" id="KW-0378">Hydrolase</keyword>
<evidence type="ECO:0000256" key="6">
    <source>
        <dbReference type="ARBA" id="ARBA00022454"/>
    </source>
</evidence>
<keyword evidence="14 21" id="KW-0175">Coiled coil</keyword>
<comment type="catalytic activity">
    <reaction evidence="19">
        <text>ATP + H2O = ADP + phosphate + H(+)</text>
        <dbReference type="Rhea" id="RHEA:13065"/>
        <dbReference type="ChEBI" id="CHEBI:15377"/>
        <dbReference type="ChEBI" id="CHEBI:15378"/>
        <dbReference type="ChEBI" id="CHEBI:30616"/>
        <dbReference type="ChEBI" id="CHEBI:43474"/>
        <dbReference type="ChEBI" id="CHEBI:456216"/>
    </reaction>
</comment>
<keyword evidence="11" id="KW-0862">Zinc</keyword>
<dbReference type="GO" id="GO:0000794">
    <property type="term" value="C:condensed nuclear chromosome"/>
    <property type="evidence" value="ECO:0007669"/>
    <property type="project" value="TreeGrafter"/>
</dbReference>
<evidence type="ECO:0000256" key="12">
    <source>
        <dbReference type="ARBA" id="ARBA00022840"/>
    </source>
</evidence>
<dbReference type="FunFam" id="3.40.50.300:FF:001649">
    <property type="entry name" value="DNA repair protein RAD50"/>
    <property type="match status" value="1"/>
</dbReference>
<keyword evidence="12" id="KW-0067">ATP-binding</keyword>
<organism evidence="23 24">
    <name type="scientific">Chlorella vulgaris</name>
    <name type="common">Green alga</name>
    <dbReference type="NCBI Taxonomy" id="3077"/>
    <lineage>
        <taxon>Eukaryota</taxon>
        <taxon>Viridiplantae</taxon>
        <taxon>Chlorophyta</taxon>
        <taxon>core chlorophytes</taxon>
        <taxon>Trebouxiophyceae</taxon>
        <taxon>Chlorellales</taxon>
        <taxon>Chlorellaceae</taxon>
        <taxon>Chlorella clade</taxon>
        <taxon>Chlorella</taxon>
    </lineage>
</organism>
<dbReference type="GO" id="GO:0046872">
    <property type="term" value="F:metal ion binding"/>
    <property type="evidence" value="ECO:0007669"/>
    <property type="project" value="UniProtKB-KW"/>
</dbReference>
<dbReference type="PANTHER" id="PTHR18867:SF12">
    <property type="entry name" value="DNA REPAIR PROTEIN RAD50"/>
    <property type="match status" value="1"/>
</dbReference>
<reference evidence="23" key="2">
    <citation type="submission" date="2020-11" db="EMBL/GenBank/DDBJ databases">
        <authorList>
            <person name="Cecchin M."/>
            <person name="Marcolungo L."/>
            <person name="Rossato M."/>
            <person name="Girolomoni L."/>
            <person name="Cosentino E."/>
            <person name="Cuine S."/>
            <person name="Li-Beisson Y."/>
            <person name="Delledonne M."/>
            <person name="Ballottari M."/>
        </authorList>
    </citation>
    <scope>NUCLEOTIDE SEQUENCE</scope>
    <source>
        <strain evidence="23">211/11P</strain>
        <tissue evidence="23">Whole cell</tissue>
    </source>
</reference>
<dbReference type="NCBIfam" id="TIGR00606">
    <property type="entry name" value="rad50"/>
    <property type="match status" value="1"/>
</dbReference>
<comment type="cofactor">
    <cofactor evidence="1">
        <name>Zn(2+)</name>
        <dbReference type="ChEBI" id="CHEBI:29105"/>
    </cofactor>
</comment>
<proteinExistence type="inferred from homology"/>
<evidence type="ECO:0000256" key="16">
    <source>
        <dbReference type="ARBA" id="ARBA00023242"/>
    </source>
</evidence>
<evidence type="ECO:0000256" key="1">
    <source>
        <dbReference type="ARBA" id="ARBA00001947"/>
    </source>
</evidence>
<dbReference type="PANTHER" id="PTHR18867">
    <property type="entry name" value="RAD50"/>
    <property type="match status" value="1"/>
</dbReference>
<evidence type="ECO:0000256" key="2">
    <source>
        <dbReference type="ARBA" id="ARBA00004123"/>
    </source>
</evidence>